<dbReference type="SUPFAM" id="SSF51735">
    <property type="entry name" value="NAD(P)-binding Rossmann-fold domains"/>
    <property type="match status" value="1"/>
</dbReference>
<dbReference type="GO" id="GO:0048038">
    <property type="term" value="F:quinone binding"/>
    <property type="evidence" value="ECO:0007669"/>
    <property type="project" value="TreeGrafter"/>
</dbReference>
<comment type="similarity">
    <text evidence="1">Belongs to the short-chain dehydrogenases/reductases (SDR) family.</text>
</comment>
<dbReference type="InterPro" id="IPR002347">
    <property type="entry name" value="SDR_fam"/>
</dbReference>
<dbReference type="GO" id="GO:0006633">
    <property type="term" value="P:fatty acid biosynthetic process"/>
    <property type="evidence" value="ECO:0007669"/>
    <property type="project" value="TreeGrafter"/>
</dbReference>
<dbReference type="PRINTS" id="PR00081">
    <property type="entry name" value="GDHRDH"/>
</dbReference>
<proteinExistence type="inferred from homology"/>
<accession>A0A5C1A315</accession>
<dbReference type="KEGG" id="lrs:PX52LOC_00358"/>
<keyword evidence="2" id="KW-0560">Oxidoreductase</keyword>
<dbReference type="OrthoDB" id="9803333at2"/>
<dbReference type="PANTHER" id="PTHR42760">
    <property type="entry name" value="SHORT-CHAIN DEHYDROGENASES/REDUCTASES FAMILY MEMBER"/>
    <property type="match status" value="1"/>
</dbReference>
<keyword evidence="4" id="KW-1185">Reference proteome</keyword>
<evidence type="ECO:0000256" key="2">
    <source>
        <dbReference type="ARBA" id="ARBA00023002"/>
    </source>
</evidence>
<dbReference type="Proteomes" id="UP000324974">
    <property type="component" value="Chromosome"/>
</dbReference>
<dbReference type="AlphaFoldDB" id="A0A5C1A315"/>
<dbReference type="GO" id="GO:0016616">
    <property type="term" value="F:oxidoreductase activity, acting on the CH-OH group of donors, NAD or NADP as acceptor"/>
    <property type="evidence" value="ECO:0007669"/>
    <property type="project" value="TreeGrafter"/>
</dbReference>
<evidence type="ECO:0000313" key="3">
    <source>
        <dbReference type="EMBL" id="QEL13501.1"/>
    </source>
</evidence>
<name>A0A5C1A315_9BACT</name>
<dbReference type="CDD" id="cd05233">
    <property type="entry name" value="SDR_c"/>
    <property type="match status" value="1"/>
</dbReference>
<dbReference type="PANTHER" id="PTHR42760:SF133">
    <property type="entry name" value="3-OXOACYL-[ACYL-CARRIER-PROTEIN] REDUCTASE"/>
    <property type="match status" value="1"/>
</dbReference>
<organism evidence="3 4">
    <name type="scientific">Limnoglobus roseus</name>
    <dbReference type="NCBI Taxonomy" id="2598579"/>
    <lineage>
        <taxon>Bacteria</taxon>
        <taxon>Pseudomonadati</taxon>
        <taxon>Planctomycetota</taxon>
        <taxon>Planctomycetia</taxon>
        <taxon>Gemmatales</taxon>
        <taxon>Gemmataceae</taxon>
        <taxon>Limnoglobus</taxon>
    </lineage>
</organism>
<reference evidence="4" key="1">
    <citation type="submission" date="2019-08" db="EMBL/GenBank/DDBJ databases">
        <title>Limnoglobus roseus gen. nov., sp. nov., a novel freshwater planctomycete with a giant genome from the family Gemmataceae.</title>
        <authorList>
            <person name="Kulichevskaya I.S."/>
            <person name="Naumoff D.G."/>
            <person name="Miroshnikov K."/>
            <person name="Ivanova A."/>
            <person name="Philippov D.A."/>
            <person name="Hakobyan A."/>
            <person name="Rijpstra I.C."/>
            <person name="Sinninghe Damste J.S."/>
            <person name="Liesack W."/>
            <person name="Dedysh S.N."/>
        </authorList>
    </citation>
    <scope>NUCLEOTIDE SEQUENCE [LARGE SCALE GENOMIC DNA]</scope>
    <source>
        <strain evidence="4">PX52</strain>
    </source>
</reference>
<dbReference type="EMBL" id="CP042425">
    <property type="protein sequence ID" value="QEL13501.1"/>
    <property type="molecule type" value="Genomic_DNA"/>
</dbReference>
<dbReference type="InterPro" id="IPR036291">
    <property type="entry name" value="NAD(P)-bd_dom_sf"/>
</dbReference>
<dbReference type="Pfam" id="PF13561">
    <property type="entry name" value="adh_short_C2"/>
    <property type="match status" value="1"/>
</dbReference>
<gene>
    <name evidence="3" type="ORF">PX52LOC_00358</name>
</gene>
<evidence type="ECO:0000313" key="4">
    <source>
        <dbReference type="Proteomes" id="UP000324974"/>
    </source>
</evidence>
<dbReference type="RefSeq" id="WP_149108469.1">
    <property type="nucleotide sequence ID" value="NZ_CP042425.1"/>
</dbReference>
<protein>
    <submittedName>
        <fullName evidence="3">SDR family NAD(P)-dependent oxidoreductase</fullName>
    </submittedName>
</protein>
<evidence type="ECO:0000256" key="1">
    <source>
        <dbReference type="ARBA" id="ARBA00006484"/>
    </source>
</evidence>
<dbReference type="Gene3D" id="3.40.50.720">
    <property type="entry name" value="NAD(P)-binding Rossmann-like Domain"/>
    <property type="match status" value="1"/>
</dbReference>
<sequence>MIDQPTYAIVGATGGIGSELCRTLAATGATLFLGARHESRLEHLIAELRQDSPAVVHAFPLDATNSEEVDLFFAKAVETCGTLHGAVNLVGSLLLKPAHLTNDYEFGDTIMLNLNTAFYVLRAAARMMQTTGGSIVLASSVASKIGLANHEAIAAAKGGINGLVMAAAATYASKHIRVNAVAPALVRTPLAEKITSNELALKASTAMHPLGRIGEPTDVVAAIAWLLDPRTSWVTGQILSLDGGMSSIRGK</sequence>